<evidence type="ECO:0000313" key="2">
    <source>
        <dbReference type="Proteomes" id="UP001054837"/>
    </source>
</evidence>
<dbReference type="AlphaFoldDB" id="A0AAV4P0Z7"/>
<protein>
    <submittedName>
        <fullName evidence="1">Uncharacterized protein</fullName>
    </submittedName>
</protein>
<keyword evidence="2" id="KW-1185">Reference proteome</keyword>
<sequence length="105" mass="12436">MNAHFVKLNPRTERKNCRLLIMTLETNICSCPNLVASIFVFFDGDHYKTPFDAAEKYYLANGGGDYFNKLLFHRPCCNFRLFCRNYFPFPERNALRRWLQRSSLA</sequence>
<evidence type="ECO:0000313" key="1">
    <source>
        <dbReference type="EMBL" id="GIX90907.1"/>
    </source>
</evidence>
<gene>
    <name evidence="1" type="ORF">CDAR_177311</name>
</gene>
<proteinExistence type="predicted"/>
<comment type="caution">
    <text evidence="1">The sequence shown here is derived from an EMBL/GenBank/DDBJ whole genome shotgun (WGS) entry which is preliminary data.</text>
</comment>
<dbReference type="EMBL" id="BPLQ01002278">
    <property type="protein sequence ID" value="GIX90907.1"/>
    <property type="molecule type" value="Genomic_DNA"/>
</dbReference>
<reference evidence="1 2" key="1">
    <citation type="submission" date="2021-06" db="EMBL/GenBank/DDBJ databases">
        <title>Caerostris darwini draft genome.</title>
        <authorList>
            <person name="Kono N."/>
            <person name="Arakawa K."/>
        </authorList>
    </citation>
    <scope>NUCLEOTIDE SEQUENCE [LARGE SCALE GENOMIC DNA]</scope>
</reference>
<dbReference type="Proteomes" id="UP001054837">
    <property type="component" value="Unassembled WGS sequence"/>
</dbReference>
<accession>A0AAV4P0Z7</accession>
<name>A0AAV4P0Z7_9ARAC</name>
<organism evidence="1 2">
    <name type="scientific">Caerostris darwini</name>
    <dbReference type="NCBI Taxonomy" id="1538125"/>
    <lineage>
        <taxon>Eukaryota</taxon>
        <taxon>Metazoa</taxon>
        <taxon>Ecdysozoa</taxon>
        <taxon>Arthropoda</taxon>
        <taxon>Chelicerata</taxon>
        <taxon>Arachnida</taxon>
        <taxon>Araneae</taxon>
        <taxon>Araneomorphae</taxon>
        <taxon>Entelegynae</taxon>
        <taxon>Araneoidea</taxon>
        <taxon>Araneidae</taxon>
        <taxon>Caerostris</taxon>
    </lineage>
</organism>